<reference evidence="5" key="1">
    <citation type="submission" date="2016-04" db="UniProtKB">
        <authorList>
            <consortium name="WormBaseParasite"/>
        </authorList>
    </citation>
    <scope>IDENTIFICATION</scope>
</reference>
<keyword evidence="4" id="KW-1185">Reference proteome</keyword>
<dbReference type="OrthoDB" id="429143at2759"/>
<evidence type="ECO:0000313" key="5">
    <source>
        <dbReference type="WBParaSite" id="DME_0000285801-mRNA-1"/>
    </source>
</evidence>
<gene>
    <name evidence="2" type="ORF">DME_LOCUS87</name>
</gene>
<dbReference type="Gene3D" id="3.50.50.60">
    <property type="entry name" value="FAD/NAD(P)-binding domain"/>
    <property type="match status" value="2"/>
</dbReference>
<dbReference type="SUPFAM" id="SSF51905">
    <property type="entry name" value="FAD/NAD(P)-binding domain"/>
    <property type="match status" value="1"/>
</dbReference>
<evidence type="ECO:0000313" key="3">
    <source>
        <dbReference type="Proteomes" id="UP000038040"/>
    </source>
</evidence>
<proteinExistence type="predicted"/>
<dbReference type="PANTHER" id="PTHR13847:SF193">
    <property type="entry name" value="PYRUVATE DEHYDROGENASE PHOSPHATASE REGULATORY SUBUNIT, MITOCHONDRIAL"/>
    <property type="match status" value="1"/>
</dbReference>
<dbReference type="Proteomes" id="UP000274756">
    <property type="component" value="Unassembled WGS sequence"/>
</dbReference>
<dbReference type="GO" id="GO:0005759">
    <property type="term" value="C:mitochondrial matrix"/>
    <property type="evidence" value="ECO:0007669"/>
    <property type="project" value="TreeGrafter"/>
</dbReference>
<dbReference type="EMBL" id="UYYG01000001">
    <property type="protein sequence ID" value="VDN50114.1"/>
    <property type="molecule type" value="Genomic_DNA"/>
</dbReference>
<dbReference type="Proteomes" id="UP000038040">
    <property type="component" value="Unplaced"/>
</dbReference>
<evidence type="ECO:0000313" key="2">
    <source>
        <dbReference type="EMBL" id="VDN50114.1"/>
    </source>
</evidence>
<evidence type="ECO:0000313" key="4">
    <source>
        <dbReference type="Proteomes" id="UP000274756"/>
    </source>
</evidence>
<dbReference type="InterPro" id="IPR036188">
    <property type="entry name" value="FAD/NAD-bd_sf"/>
</dbReference>
<accession>A0A158Q3Q0</accession>
<dbReference type="STRING" id="318479.A0A158Q3Q0"/>
<dbReference type="WBParaSite" id="DME_0000285801-mRNA-1">
    <property type="protein sequence ID" value="DME_0000285801-mRNA-1"/>
    <property type="gene ID" value="DME_0000285801"/>
</dbReference>
<organism evidence="3 5">
    <name type="scientific">Dracunculus medinensis</name>
    <name type="common">Guinea worm</name>
    <dbReference type="NCBI Taxonomy" id="318479"/>
    <lineage>
        <taxon>Eukaryota</taxon>
        <taxon>Metazoa</taxon>
        <taxon>Ecdysozoa</taxon>
        <taxon>Nematoda</taxon>
        <taxon>Chromadorea</taxon>
        <taxon>Rhabditida</taxon>
        <taxon>Spirurina</taxon>
        <taxon>Dracunculoidea</taxon>
        <taxon>Dracunculidae</taxon>
        <taxon>Dracunculus</taxon>
    </lineage>
</organism>
<dbReference type="Pfam" id="PF01266">
    <property type="entry name" value="DAO"/>
    <property type="match status" value="1"/>
</dbReference>
<dbReference type="PANTHER" id="PTHR13847">
    <property type="entry name" value="SARCOSINE DEHYDROGENASE-RELATED"/>
    <property type="match status" value="1"/>
</dbReference>
<sequence length="422" mass="48359">MLGSKSSLRTGFRRGSLKSETILKQLELIYSRLSLFIRLRLEQEFLFLIDFESVEYRFLKKRRFALYHMSECRSIHLYDGEFFSDEYKRPSTETKAADVIVCGGGITGVSIAYHLAKRGKFVCLLERDCLGYGNATGINSGFVTAPMFWKDSAKQYFAKCSIDLYNNIAENSLFQINRCGRTYLASKKASEITLRRMFSRRIIYDEKAELIDDPSEMLARWPILQSEDIVLALFSPSDLFLDPVHLCKSLADRAREYGAQFYEHCNVQEILIGNNEEVIGVKTDQGIFETGCFVDATGIWCGTILNTPVQRFRLAAYPATSAYLSANPLPDDYGKLPRRLLRFAEQHEFFATNTCFQHRRKHSRGTLRITNTPIRLTLKSRSYRGAETGNRHGSDHVVVRAMIRIKNISLVRNNRDLSTFSN</sequence>
<dbReference type="InterPro" id="IPR006076">
    <property type="entry name" value="FAD-dep_OxRdtase"/>
</dbReference>
<feature type="domain" description="FAD dependent oxidoreductase" evidence="1">
    <location>
        <begin position="98"/>
        <end position="339"/>
    </location>
</feature>
<evidence type="ECO:0000259" key="1">
    <source>
        <dbReference type="Pfam" id="PF01266"/>
    </source>
</evidence>
<reference evidence="2 4" key="2">
    <citation type="submission" date="2018-11" db="EMBL/GenBank/DDBJ databases">
        <authorList>
            <consortium name="Pathogen Informatics"/>
        </authorList>
    </citation>
    <scope>NUCLEOTIDE SEQUENCE [LARGE SCALE GENOMIC DNA]</scope>
</reference>
<protein>
    <submittedName>
        <fullName evidence="5">DAO domain-containing protein</fullName>
    </submittedName>
</protein>
<dbReference type="AlphaFoldDB" id="A0A158Q3Q0"/>
<name>A0A158Q3Q0_DRAME</name>